<protein>
    <recommendedName>
        <fullName evidence="5">MYND-type domain-containing protein</fullName>
    </recommendedName>
</protein>
<gene>
    <name evidence="6" type="ORF">GOCE00092_LOCUS20805</name>
</gene>
<dbReference type="InterPro" id="IPR002893">
    <property type="entry name" value="Znf_MYND"/>
</dbReference>
<keyword evidence="1" id="KW-0479">Metal-binding</keyword>
<evidence type="ECO:0000259" key="5">
    <source>
        <dbReference type="PROSITE" id="PS50865"/>
    </source>
</evidence>
<dbReference type="PROSITE" id="PS01360">
    <property type="entry name" value="ZF_MYND_1"/>
    <property type="match status" value="1"/>
</dbReference>
<dbReference type="SUPFAM" id="SSF144232">
    <property type="entry name" value="HIT/MYND zinc finger-like"/>
    <property type="match status" value="1"/>
</dbReference>
<keyword evidence="2 4" id="KW-0863">Zinc-finger</keyword>
<evidence type="ECO:0000256" key="4">
    <source>
        <dbReference type="PROSITE-ProRule" id="PRU00134"/>
    </source>
</evidence>
<feature type="domain" description="MYND-type" evidence="5">
    <location>
        <begin position="295"/>
        <end position="339"/>
    </location>
</feature>
<evidence type="ECO:0000256" key="2">
    <source>
        <dbReference type="ARBA" id="ARBA00022771"/>
    </source>
</evidence>
<dbReference type="Gene3D" id="6.10.140.2220">
    <property type="match status" value="1"/>
</dbReference>
<reference evidence="6" key="1">
    <citation type="submission" date="2021-01" db="EMBL/GenBank/DDBJ databases">
        <authorList>
            <person name="Corre E."/>
            <person name="Pelletier E."/>
            <person name="Niang G."/>
            <person name="Scheremetjew M."/>
            <person name="Finn R."/>
            <person name="Kale V."/>
            <person name="Holt S."/>
            <person name="Cochrane G."/>
            <person name="Meng A."/>
            <person name="Brown T."/>
            <person name="Cohen L."/>
        </authorList>
    </citation>
    <scope>NUCLEOTIDE SEQUENCE</scope>
    <source>
        <strain evidence="6">CCMP 410</strain>
    </source>
</reference>
<keyword evidence="3" id="KW-0862">Zinc</keyword>
<evidence type="ECO:0000313" key="6">
    <source>
        <dbReference type="EMBL" id="CAD9299159.1"/>
    </source>
</evidence>
<dbReference type="EMBL" id="HBGK01039870">
    <property type="protein sequence ID" value="CAD9299159.1"/>
    <property type="molecule type" value="Transcribed_RNA"/>
</dbReference>
<dbReference type="GO" id="GO:0008270">
    <property type="term" value="F:zinc ion binding"/>
    <property type="evidence" value="ECO:0007669"/>
    <property type="project" value="UniProtKB-KW"/>
</dbReference>
<organism evidence="6">
    <name type="scientific">Grammatophora oceanica</name>
    <dbReference type="NCBI Taxonomy" id="210454"/>
    <lineage>
        <taxon>Eukaryota</taxon>
        <taxon>Sar</taxon>
        <taxon>Stramenopiles</taxon>
        <taxon>Ochrophyta</taxon>
        <taxon>Bacillariophyta</taxon>
        <taxon>Fragilariophyceae</taxon>
        <taxon>Fragilariophycidae</taxon>
        <taxon>Rhabdonematales</taxon>
        <taxon>Grammatophoraceae</taxon>
        <taxon>Grammatophora</taxon>
    </lineage>
</organism>
<evidence type="ECO:0000256" key="1">
    <source>
        <dbReference type="ARBA" id="ARBA00022723"/>
    </source>
</evidence>
<dbReference type="PROSITE" id="PS50865">
    <property type="entry name" value="ZF_MYND_2"/>
    <property type="match status" value="1"/>
</dbReference>
<accession>A0A7S1YF72</accession>
<sequence length="755" mass="86024">MPVLVTLPDGRTVDIDTAEAVNTLLQEGGKGMFTSTVKEIRKIRKKKKRLRERDKNKLHELHKFMDSVATKADPGLFRGNFAEAEIKCWLEYTIGEIKRFTKMNRWIQTGDLEYHDELVLYPCKTMFTHPIPVALVFESEFFEALTGFVKARKNSDGGRGMPTHQMCLLITSIICEAFVTATTRCDTNWSAEMTFKKFETYGVLEQFIRCITVPQPQEAMRAQQMLVPLHSCPRFLRKKFQQGEPCGDTLQAILDGNDGSQAQSPEAIQKLQRISRSVKAMETRAESGVDKLAGCGNCGNMDRSDGFQKALMKCARCKCICYCSKECQKTDWKRHQKMCRPGRIIPKITKNLAQSIQTDLHAFLNRHYNYMMIRMVEACESQGLKMKDMMVELDYVTNKDGSTPALQDPPIFKIVPFRDYGREGSQESDWLLKCKETNPNRYEALISNVKLLCSRPTPNTLMFVVNRYVGPVCDGQIDEKLNETALDAYRTAIKDGDFEPLSKILRSDILELAQVMISVGVNEVYEFLRNSKDPNSRMEFIATQLRTHFLEFSEKHYVAVMTDIVENQIGFKMQDMVIELDFEADMAGRMPGYGGGYANRFEYSNFNIIPFSKYADGSRPKEKDWFPDEKNRLAFEKKKSSVIALFQKKAKPSGKATVVVNYTGGVFLDPHIDYGIPYELFTEKNLKAFKSAIHDSNLKPLSKIFPKGLYGVYVMDLYLFDRIPKDAAMAAIPQAMLRAMHGGQMASDEELFGGW</sequence>
<name>A0A7S1YF72_9STRA</name>
<dbReference type="Pfam" id="PF01753">
    <property type="entry name" value="zf-MYND"/>
    <property type="match status" value="1"/>
</dbReference>
<dbReference type="AlphaFoldDB" id="A0A7S1YF72"/>
<proteinExistence type="predicted"/>
<evidence type="ECO:0000256" key="3">
    <source>
        <dbReference type="ARBA" id="ARBA00022833"/>
    </source>
</evidence>